<evidence type="ECO:0000313" key="3">
    <source>
        <dbReference type="Proteomes" id="UP000837857"/>
    </source>
</evidence>
<sequence length="152" mass="16814">MEIELKGEESRRGLRMHLDRSIHGRSSWEIERAGPKGRHPLSGCDKKPEAGDAAAEGTFFPPQDPSPPGPRRKKRQNHRRAYRSSLPGPWQIGRRDRGMRLSRGIVTSVGGVASHRRPGQLRPLGALHIHAIAQRTHTIDPPSNGHCVTVAV</sequence>
<reference evidence="2" key="1">
    <citation type="submission" date="2022-03" db="EMBL/GenBank/DDBJ databases">
        <authorList>
            <person name="Martin H S."/>
        </authorList>
    </citation>
    <scope>NUCLEOTIDE SEQUENCE</scope>
</reference>
<keyword evidence="3" id="KW-1185">Reference proteome</keyword>
<accession>A0ABN8IRA1</accession>
<evidence type="ECO:0000313" key="2">
    <source>
        <dbReference type="EMBL" id="CAH2063734.1"/>
    </source>
</evidence>
<dbReference type="Proteomes" id="UP000837857">
    <property type="component" value="Chromosome 3"/>
</dbReference>
<feature type="compositionally biased region" description="Basic residues" evidence="1">
    <location>
        <begin position="70"/>
        <end position="82"/>
    </location>
</feature>
<feature type="region of interest" description="Disordered" evidence="1">
    <location>
        <begin position="1"/>
        <end position="99"/>
    </location>
</feature>
<gene>
    <name evidence="2" type="ORF">IPOD504_LOCUS12650</name>
</gene>
<dbReference type="EMBL" id="OW152815">
    <property type="protein sequence ID" value="CAH2063734.1"/>
    <property type="molecule type" value="Genomic_DNA"/>
</dbReference>
<organism evidence="2 3">
    <name type="scientific">Iphiclides podalirius</name>
    <name type="common">scarce swallowtail</name>
    <dbReference type="NCBI Taxonomy" id="110791"/>
    <lineage>
        <taxon>Eukaryota</taxon>
        <taxon>Metazoa</taxon>
        <taxon>Ecdysozoa</taxon>
        <taxon>Arthropoda</taxon>
        <taxon>Hexapoda</taxon>
        <taxon>Insecta</taxon>
        <taxon>Pterygota</taxon>
        <taxon>Neoptera</taxon>
        <taxon>Endopterygota</taxon>
        <taxon>Lepidoptera</taxon>
        <taxon>Glossata</taxon>
        <taxon>Ditrysia</taxon>
        <taxon>Papilionoidea</taxon>
        <taxon>Papilionidae</taxon>
        <taxon>Papilioninae</taxon>
        <taxon>Iphiclides</taxon>
    </lineage>
</organism>
<name>A0ABN8IRA1_9NEOP</name>
<protein>
    <submittedName>
        <fullName evidence="2">Uncharacterized protein</fullName>
    </submittedName>
</protein>
<feature type="non-terminal residue" evidence="2">
    <location>
        <position position="152"/>
    </location>
</feature>
<evidence type="ECO:0000256" key="1">
    <source>
        <dbReference type="SAM" id="MobiDB-lite"/>
    </source>
</evidence>
<proteinExistence type="predicted"/>
<feature type="compositionally biased region" description="Basic and acidic residues" evidence="1">
    <location>
        <begin position="1"/>
        <end position="34"/>
    </location>
</feature>